<keyword evidence="2" id="KW-1133">Transmembrane helix</keyword>
<dbReference type="RefSeq" id="WP_091509237.1">
    <property type="nucleotide sequence ID" value="NZ_FNFH01000002.1"/>
</dbReference>
<evidence type="ECO:0000256" key="2">
    <source>
        <dbReference type="SAM" id="Phobius"/>
    </source>
</evidence>
<keyword evidence="2" id="KW-0472">Membrane</keyword>
<sequence length="212" mass="23789">MTIHAGVIATWNDDRGYGFIEPEGGGKVFLHIRDFSRRHRRPRAGLAVRFELSADSRGRPRAVRVQPREGYRRTSRAGRQVRMAGALCLGFYAGIGSLVLMGELPLLVPAWYALFGLVTFALYAKDKAAARSARWRTPENTLHLLSLAGGWTGALVARQLFRHKTSKVSFRVIFWLTVAANLLALGWLLSPSGSALLDQLWMLSREVEHYLW</sequence>
<dbReference type="Proteomes" id="UP000199305">
    <property type="component" value="Unassembled WGS sequence"/>
</dbReference>
<dbReference type="Gene3D" id="2.40.50.140">
    <property type="entry name" value="Nucleic acid-binding proteins"/>
    <property type="match status" value="1"/>
</dbReference>
<keyword evidence="2" id="KW-0812">Transmembrane</keyword>
<feature type="transmembrane region" description="Helical" evidence="2">
    <location>
        <begin position="168"/>
        <end position="189"/>
    </location>
</feature>
<organism evidence="4 5">
    <name type="scientific">Microbulbifer yueqingensis</name>
    <dbReference type="NCBI Taxonomy" id="658219"/>
    <lineage>
        <taxon>Bacteria</taxon>
        <taxon>Pseudomonadati</taxon>
        <taxon>Pseudomonadota</taxon>
        <taxon>Gammaproteobacteria</taxon>
        <taxon>Cellvibrionales</taxon>
        <taxon>Microbulbiferaceae</taxon>
        <taxon>Microbulbifer</taxon>
    </lineage>
</organism>
<evidence type="ECO:0000313" key="4">
    <source>
        <dbReference type="EMBL" id="SDJ84803.1"/>
    </source>
</evidence>
<dbReference type="AlphaFoldDB" id="A0A1G8X2Q5"/>
<dbReference type="PANTHER" id="PTHR12962">
    <property type="entry name" value="CALCIUM-REGULATED HEAT STABLE PROTEIN CRHSP-24-RELATED"/>
    <property type="match status" value="1"/>
</dbReference>
<evidence type="ECO:0000259" key="3">
    <source>
        <dbReference type="PROSITE" id="PS51857"/>
    </source>
</evidence>
<reference evidence="5" key="1">
    <citation type="submission" date="2016-10" db="EMBL/GenBank/DDBJ databases">
        <authorList>
            <person name="Varghese N."/>
            <person name="Submissions S."/>
        </authorList>
    </citation>
    <scope>NUCLEOTIDE SEQUENCE [LARGE SCALE GENOMIC DNA]</scope>
    <source>
        <strain evidence="5">CGMCC 1.10658</strain>
    </source>
</reference>
<dbReference type="SUPFAM" id="SSF50249">
    <property type="entry name" value="Nucleic acid-binding proteins"/>
    <property type="match status" value="1"/>
</dbReference>
<proteinExistence type="predicted"/>
<feature type="transmembrane region" description="Helical" evidence="2">
    <location>
        <begin position="81"/>
        <end position="100"/>
    </location>
</feature>
<dbReference type="OrthoDB" id="72963at2"/>
<name>A0A1G8X2Q5_9GAMM</name>
<dbReference type="GO" id="GO:0043488">
    <property type="term" value="P:regulation of mRNA stability"/>
    <property type="evidence" value="ECO:0007669"/>
    <property type="project" value="TreeGrafter"/>
</dbReference>
<dbReference type="GO" id="GO:0005829">
    <property type="term" value="C:cytosol"/>
    <property type="evidence" value="ECO:0007669"/>
    <property type="project" value="UniProtKB-ARBA"/>
</dbReference>
<keyword evidence="1" id="KW-0597">Phosphoprotein</keyword>
<evidence type="ECO:0000256" key="1">
    <source>
        <dbReference type="ARBA" id="ARBA00022553"/>
    </source>
</evidence>
<evidence type="ECO:0000313" key="5">
    <source>
        <dbReference type="Proteomes" id="UP000199305"/>
    </source>
</evidence>
<keyword evidence="5" id="KW-1185">Reference proteome</keyword>
<dbReference type="InterPro" id="IPR011129">
    <property type="entry name" value="CSD"/>
</dbReference>
<dbReference type="InterPro" id="IPR010718">
    <property type="entry name" value="DUF1294"/>
</dbReference>
<dbReference type="SMART" id="SM00357">
    <property type="entry name" value="CSP"/>
    <property type="match status" value="1"/>
</dbReference>
<dbReference type="InterPro" id="IPR012340">
    <property type="entry name" value="NA-bd_OB-fold"/>
</dbReference>
<feature type="domain" description="CSD" evidence="3">
    <location>
        <begin position="3"/>
        <end position="67"/>
    </location>
</feature>
<dbReference type="InterPro" id="IPR002059">
    <property type="entry name" value="CSP_DNA-bd"/>
</dbReference>
<dbReference type="EMBL" id="FNFH01000002">
    <property type="protein sequence ID" value="SDJ84803.1"/>
    <property type="molecule type" value="Genomic_DNA"/>
</dbReference>
<feature type="transmembrane region" description="Helical" evidence="2">
    <location>
        <begin position="106"/>
        <end position="124"/>
    </location>
</feature>
<dbReference type="PANTHER" id="PTHR12962:SF1">
    <property type="entry name" value="COLD SHOCK DOMAIN-CONTAINING PROTEIN CG9705"/>
    <property type="match status" value="1"/>
</dbReference>
<dbReference type="InterPro" id="IPR052069">
    <property type="entry name" value="Ca-reg_mRNA-binding_domain"/>
</dbReference>
<accession>A0A1G8X2Q5</accession>
<dbReference type="STRING" id="658219.SAMN05216212_0940"/>
<dbReference type="GO" id="GO:0003730">
    <property type="term" value="F:mRNA 3'-UTR binding"/>
    <property type="evidence" value="ECO:0007669"/>
    <property type="project" value="TreeGrafter"/>
</dbReference>
<dbReference type="Pfam" id="PF00313">
    <property type="entry name" value="CSD"/>
    <property type="match status" value="1"/>
</dbReference>
<dbReference type="Pfam" id="PF06961">
    <property type="entry name" value="DUF1294"/>
    <property type="match status" value="1"/>
</dbReference>
<dbReference type="PROSITE" id="PS51857">
    <property type="entry name" value="CSD_2"/>
    <property type="match status" value="1"/>
</dbReference>
<protein>
    <submittedName>
        <fullName evidence="4">Uncharacterized membrane protein YsdA, DUF1294 family</fullName>
    </submittedName>
</protein>
<gene>
    <name evidence="4" type="ORF">SAMN05216212_0940</name>
</gene>